<dbReference type="AlphaFoldDB" id="A0A7T8QWQ0"/>
<dbReference type="EMBL" id="CP045891">
    <property type="protein sequence ID" value="QQP57816.1"/>
    <property type="molecule type" value="Genomic_DNA"/>
</dbReference>
<keyword evidence="7" id="KW-0496">Mitochondrion</keyword>
<dbReference type="Gene3D" id="3.40.50.10050">
    <property type="entry name" value="Translation initiation factor IF- 2, domain 3"/>
    <property type="match status" value="1"/>
</dbReference>
<evidence type="ECO:0000313" key="14">
    <source>
        <dbReference type="Proteomes" id="UP000595437"/>
    </source>
</evidence>
<dbReference type="InterPro" id="IPR023115">
    <property type="entry name" value="TIF_IF2_dom3"/>
</dbReference>
<dbReference type="InterPro" id="IPR009000">
    <property type="entry name" value="Transl_B-barrel_sf"/>
</dbReference>
<keyword evidence="5" id="KW-0648">Protein biosynthesis</keyword>
<dbReference type="Gene3D" id="2.40.30.10">
    <property type="entry name" value="Translation factors"/>
    <property type="match status" value="2"/>
</dbReference>
<reference evidence="14" key="1">
    <citation type="submission" date="2021-01" db="EMBL/GenBank/DDBJ databases">
        <title>Caligus Genome Assembly.</title>
        <authorList>
            <person name="Gallardo-Escarate C."/>
        </authorList>
    </citation>
    <scope>NUCLEOTIDE SEQUENCE [LARGE SCALE GENOMIC DNA]</scope>
</reference>
<proteinExistence type="inferred from homology"/>
<evidence type="ECO:0000256" key="8">
    <source>
        <dbReference type="ARBA" id="ARBA00023134"/>
    </source>
</evidence>
<dbReference type="SUPFAM" id="SSF52540">
    <property type="entry name" value="P-loop containing nucleoside triphosphate hydrolases"/>
    <property type="match status" value="1"/>
</dbReference>
<feature type="region of interest" description="Disordered" evidence="11">
    <location>
        <begin position="1"/>
        <end position="20"/>
    </location>
</feature>
<dbReference type="GO" id="GO:0003743">
    <property type="term" value="F:translation initiation factor activity"/>
    <property type="evidence" value="ECO:0007669"/>
    <property type="project" value="UniProtKB-KW"/>
</dbReference>
<feature type="region of interest" description="Disordered" evidence="11">
    <location>
        <begin position="109"/>
        <end position="134"/>
    </location>
</feature>
<evidence type="ECO:0000259" key="12">
    <source>
        <dbReference type="PROSITE" id="PS51722"/>
    </source>
</evidence>
<dbReference type="PANTHER" id="PTHR43381">
    <property type="entry name" value="TRANSLATION INITIATION FACTOR IF-2-RELATED"/>
    <property type="match status" value="1"/>
</dbReference>
<dbReference type="Pfam" id="PF11987">
    <property type="entry name" value="IF-2"/>
    <property type="match status" value="1"/>
</dbReference>
<evidence type="ECO:0000256" key="3">
    <source>
        <dbReference type="ARBA" id="ARBA00022540"/>
    </source>
</evidence>
<dbReference type="CDD" id="cd03702">
    <property type="entry name" value="IF2_mtIF2_II"/>
    <property type="match status" value="1"/>
</dbReference>
<dbReference type="PRINTS" id="PR00315">
    <property type="entry name" value="ELONGATNFCT"/>
</dbReference>
<evidence type="ECO:0000256" key="1">
    <source>
        <dbReference type="ARBA" id="ARBA00004173"/>
    </source>
</evidence>
<keyword evidence="3 13" id="KW-0396">Initiation factor</keyword>
<comment type="similarity">
    <text evidence="2">Belongs to the TRAFAC class translation factor GTPase superfamily. Classic translation factor GTPase family. IF-2 subfamily.</text>
</comment>
<dbReference type="Pfam" id="PF22042">
    <property type="entry name" value="EF-G_D2"/>
    <property type="match status" value="1"/>
</dbReference>
<dbReference type="GO" id="GO:0005525">
    <property type="term" value="F:GTP binding"/>
    <property type="evidence" value="ECO:0007669"/>
    <property type="project" value="UniProtKB-KW"/>
</dbReference>
<dbReference type="NCBIfam" id="TIGR00231">
    <property type="entry name" value="small_GTP"/>
    <property type="match status" value="1"/>
</dbReference>
<keyword evidence="14" id="KW-1185">Reference proteome</keyword>
<dbReference type="GO" id="GO:0005739">
    <property type="term" value="C:mitochondrion"/>
    <property type="evidence" value="ECO:0007669"/>
    <property type="project" value="UniProtKB-SubCell"/>
</dbReference>
<keyword evidence="4" id="KW-0547">Nucleotide-binding</keyword>
<dbReference type="InterPro" id="IPR036925">
    <property type="entry name" value="TIF_IF2_dom3_sf"/>
</dbReference>
<evidence type="ECO:0000256" key="2">
    <source>
        <dbReference type="ARBA" id="ARBA00007733"/>
    </source>
</evidence>
<evidence type="ECO:0000256" key="5">
    <source>
        <dbReference type="ARBA" id="ARBA00022917"/>
    </source>
</evidence>
<dbReference type="PANTHER" id="PTHR43381:SF20">
    <property type="entry name" value="TRANSLATION INITIATION FACTOR IF-2, MITOCHONDRIAL"/>
    <property type="match status" value="1"/>
</dbReference>
<dbReference type="Proteomes" id="UP000595437">
    <property type="component" value="Chromosome 2"/>
</dbReference>
<dbReference type="Pfam" id="PF00009">
    <property type="entry name" value="GTP_EFTU"/>
    <property type="match status" value="1"/>
</dbReference>
<dbReference type="InterPro" id="IPR000795">
    <property type="entry name" value="T_Tr_GTP-bd_dom"/>
</dbReference>
<dbReference type="InterPro" id="IPR000178">
    <property type="entry name" value="TF_IF2_bacterial-like"/>
</dbReference>
<dbReference type="FunFam" id="3.40.50.300:FF:000019">
    <property type="entry name" value="Translation initiation factor IF-2"/>
    <property type="match status" value="1"/>
</dbReference>
<organism evidence="13 14">
    <name type="scientific">Caligus rogercresseyi</name>
    <name type="common">Sea louse</name>
    <dbReference type="NCBI Taxonomy" id="217165"/>
    <lineage>
        <taxon>Eukaryota</taxon>
        <taxon>Metazoa</taxon>
        <taxon>Ecdysozoa</taxon>
        <taxon>Arthropoda</taxon>
        <taxon>Crustacea</taxon>
        <taxon>Multicrustacea</taxon>
        <taxon>Hexanauplia</taxon>
        <taxon>Copepoda</taxon>
        <taxon>Siphonostomatoida</taxon>
        <taxon>Caligidae</taxon>
        <taxon>Caligus</taxon>
    </lineage>
</organism>
<dbReference type="Gene3D" id="3.40.50.300">
    <property type="entry name" value="P-loop containing nucleotide triphosphate hydrolases"/>
    <property type="match status" value="1"/>
</dbReference>
<dbReference type="SUPFAM" id="SSF52156">
    <property type="entry name" value="Initiation factor IF2/eIF5b, domain 3"/>
    <property type="match status" value="1"/>
</dbReference>
<feature type="domain" description="Tr-type G" evidence="12">
    <location>
        <begin position="139"/>
        <end position="312"/>
    </location>
</feature>
<dbReference type="InterPro" id="IPR005225">
    <property type="entry name" value="Small_GTP-bd"/>
</dbReference>
<keyword evidence="6" id="KW-0809">Transit peptide</keyword>
<dbReference type="PROSITE" id="PS01176">
    <property type="entry name" value="IF2"/>
    <property type="match status" value="1"/>
</dbReference>
<dbReference type="InterPro" id="IPR044145">
    <property type="entry name" value="IF2_II"/>
</dbReference>
<evidence type="ECO:0000256" key="10">
    <source>
        <dbReference type="ARBA" id="ARBA00044200"/>
    </source>
</evidence>
<dbReference type="GO" id="GO:0003924">
    <property type="term" value="F:GTPase activity"/>
    <property type="evidence" value="ECO:0007669"/>
    <property type="project" value="InterPro"/>
</dbReference>
<dbReference type="PROSITE" id="PS51722">
    <property type="entry name" value="G_TR_2"/>
    <property type="match status" value="1"/>
</dbReference>
<sequence length="666" mass="73534">MHDPGISGGQPLMMGGIRPRKTHKNYDKYIMKRKSNNQEIKKKFVTLWHKMNINQLAQVLEISSHDLFDLVLDIPGSDFIQDEETPIGDSEIFVQLGKKLHFKAKFVASPNDPSGDSSSTNSNRLDLIPQPENPQHYKPRSPIVSILGHIDHGKTTLLDYLRKSSVTQSEFGGITQHIGAFSVPVPSFVGNRITFIDTPGHSAFKSMRNRGVCATDIAILVVDASEGVLEQTLESLRMIKDSGRPYIVAINKIDRPNADVSATKKELMEAGGVHLEEFGGDVMSIPISALKGTNINELLNSIGALSEVLELKGDPSGQIKGLVLEANVEAGVGRSTVFLVQKGTLKKGDVLVAGTHYAKVRTIKDEAGNSLMSVGPSGVVRISGWKSLPSAGDEVLQSPSEKKAVEVIKHREQIKMAEKALTDNILIEKKRSIEREIYKTNRSETLKSGRIKSSRNYLKSMYTPSTGVPKLSLIIKADVHGSLEALLECLQTYDSHEEVKMDIVDFGVGEISERIIYAFNVPVSKSITSVHLLDRIRSVNVIYKLIDDVKEEINARMPLVEAESENGVALLQKEFLVTLDKKKVLSGNVLKSSLVRVKRGKSVLGEGLRLRSLKHLKEEVKEMSIGMECGLILEDNDIQFLPSDKLEFYSIVQKRIKRIGTGDCNN</sequence>
<dbReference type="SUPFAM" id="SSF50447">
    <property type="entry name" value="Translation proteins"/>
    <property type="match status" value="2"/>
</dbReference>
<dbReference type="InterPro" id="IPR015760">
    <property type="entry name" value="TIF_IF2"/>
</dbReference>
<gene>
    <name evidence="13" type="ORF">FKW44_002932</name>
</gene>
<protein>
    <recommendedName>
        <fullName evidence="10">Translation initiation factor IF-2, mitochondrial</fullName>
    </recommendedName>
</protein>
<feature type="compositionally biased region" description="Polar residues" evidence="11">
    <location>
        <begin position="111"/>
        <end position="124"/>
    </location>
</feature>
<evidence type="ECO:0000256" key="7">
    <source>
        <dbReference type="ARBA" id="ARBA00023128"/>
    </source>
</evidence>
<comment type="function">
    <text evidence="9">One of the essential components for the initiation of protein synthesis. Protects formylmethionyl-tRNA from spontaneous hydrolysis and promotes its binding to the 30S ribosomal subunits. Also involved in the hydrolysis of GTP during the formation of the 70S ribosomal complex.</text>
</comment>
<dbReference type="InterPro" id="IPR027417">
    <property type="entry name" value="P-loop_NTPase"/>
</dbReference>
<dbReference type="OrthoDB" id="361630at2759"/>
<dbReference type="InterPro" id="IPR053905">
    <property type="entry name" value="EF-G-like_DII"/>
</dbReference>
<dbReference type="CDD" id="cd01887">
    <property type="entry name" value="IF2_eIF5B"/>
    <property type="match status" value="1"/>
</dbReference>
<keyword evidence="8" id="KW-0342">GTP-binding</keyword>
<name>A0A7T8QWQ0_CALRO</name>
<accession>A0A7T8QWQ0</accession>
<evidence type="ECO:0000256" key="6">
    <source>
        <dbReference type="ARBA" id="ARBA00022946"/>
    </source>
</evidence>
<evidence type="ECO:0000256" key="4">
    <source>
        <dbReference type="ARBA" id="ARBA00022741"/>
    </source>
</evidence>
<evidence type="ECO:0000256" key="11">
    <source>
        <dbReference type="SAM" id="MobiDB-lite"/>
    </source>
</evidence>
<comment type="subcellular location">
    <subcellularLocation>
        <location evidence="1">Mitochondrion</location>
    </subcellularLocation>
</comment>
<evidence type="ECO:0000256" key="9">
    <source>
        <dbReference type="ARBA" id="ARBA00025162"/>
    </source>
</evidence>
<evidence type="ECO:0000313" key="13">
    <source>
        <dbReference type="EMBL" id="QQP57816.1"/>
    </source>
</evidence>